<accession>A0A4U5M7M2</accession>
<protein>
    <submittedName>
        <fullName evidence="1">Uncharacterized protein</fullName>
    </submittedName>
</protein>
<reference evidence="1 2" key="1">
    <citation type="journal article" date="2015" name="Genome Biol.">
        <title>Comparative genomics of Steinernema reveals deeply conserved gene regulatory networks.</title>
        <authorList>
            <person name="Dillman A.R."/>
            <person name="Macchietto M."/>
            <person name="Porter C.F."/>
            <person name="Rogers A."/>
            <person name="Williams B."/>
            <person name="Antoshechkin I."/>
            <person name="Lee M.M."/>
            <person name="Goodwin Z."/>
            <person name="Lu X."/>
            <person name="Lewis E.E."/>
            <person name="Goodrich-Blair H."/>
            <person name="Stock S.P."/>
            <person name="Adams B.J."/>
            <person name="Sternberg P.W."/>
            <person name="Mortazavi A."/>
        </authorList>
    </citation>
    <scope>NUCLEOTIDE SEQUENCE [LARGE SCALE GENOMIC DNA]</scope>
    <source>
        <strain evidence="1 2">ALL</strain>
    </source>
</reference>
<comment type="caution">
    <text evidence="1">The sequence shown here is derived from an EMBL/GenBank/DDBJ whole genome shotgun (WGS) entry which is preliminary data.</text>
</comment>
<gene>
    <name evidence="1" type="ORF">L596_025385</name>
</gene>
<dbReference type="Proteomes" id="UP000298663">
    <property type="component" value="Unassembled WGS sequence"/>
</dbReference>
<dbReference type="AlphaFoldDB" id="A0A4U5M7M2"/>
<sequence length="111" mass="12138">MLHLGLQQKTCNEERRGEVRWPKVMLSRRDAGTVACKRNPSSVWPGLNPSTMARLRRRGVAAHASAGCPCSERCLLLATNPCACFLLSGGSFGLTACRIRRTRGGHDMTNV</sequence>
<evidence type="ECO:0000313" key="1">
    <source>
        <dbReference type="EMBL" id="TKR64910.1"/>
    </source>
</evidence>
<reference evidence="1 2" key="2">
    <citation type="journal article" date="2019" name="G3 (Bethesda)">
        <title>Hybrid Assembly of the Genome of the Entomopathogenic Nematode Steinernema carpocapsae Identifies the X-Chromosome.</title>
        <authorList>
            <person name="Serra L."/>
            <person name="Macchietto M."/>
            <person name="Macias-Munoz A."/>
            <person name="McGill C.J."/>
            <person name="Rodriguez I.M."/>
            <person name="Rodriguez B."/>
            <person name="Murad R."/>
            <person name="Mortazavi A."/>
        </authorList>
    </citation>
    <scope>NUCLEOTIDE SEQUENCE [LARGE SCALE GENOMIC DNA]</scope>
    <source>
        <strain evidence="1 2">ALL</strain>
    </source>
</reference>
<organism evidence="1 2">
    <name type="scientific">Steinernema carpocapsae</name>
    <name type="common">Entomopathogenic nematode</name>
    <dbReference type="NCBI Taxonomy" id="34508"/>
    <lineage>
        <taxon>Eukaryota</taxon>
        <taxon>Metazoa</taxon>
        <taxon>Ecdysozoa</taxon>
        <taxon>Nematoda</taxon>
        <taxon>Chromadorea</taxon>
        <taxon>Rhabditida</taxon>
        <taxon>Tylenchina</taxon>
        <taxon>Panagrolaimomorpha</taxon>
        <taxon>Strongyloidoidea</taxon>
        <taxon>Steinernematidae</taxon>
        <taxon>Steinernema</taxon>
    </lineage>
</organism>
<evidence type="ECO:0000313" key="2">
    <source>
        <dbReference type="Proteomes" id="UP000298663"/>
    </source>
</evidence>
<proteinExistence type="predicted"/>
<name>A0A4U5M7M2_STECR</name>
<dbReference type="EMBL" id="AZBU02000009">
    <property type="protein sequence ID" value="TKR64910.1"/>
    <property type="molecule type" value="Genomic_DNA"/>
</dbReference>
<keyword evidence="2" id="KW-1185">Reference proteome</keyword>